<feature type="transmembrane region" description="Helical" evidence="2">
    <location>
        <begin position="96"/>
        <end position="118"/>
    </location>
</feature>
<keyword evidence="3" id="KW-0732">Signal</keyword>
<feature type="region of interest" description="Disordered" evidence="1">
    <location>
        <begin position="198"/>
        <end position="235"/>
    </location>
</feature>
<feature type="transmembrane region" description="Helical" evidence="2">
    <location>
        <begin position="125"/>
        <end position="146"/>
    </location>
</feature>
<feature type="compositionally biased region" description="Basic and acidic residues" evidence="1">
    <location>
        <begin position="219"/>
        <end position="230"/>
    </location>
</feature>
<dbReference type="Proteomes" id="UP001165160">
    <property type="component" value="Unassembled WGS sequence"/>
</dbReference>
<feature type="signal peptide" evidence="3">
    <location>
        <begin position="1"/>
        <end position="20"/>
    </location>
</feature>
<dbReference type="EMBL" id="BRXX01000016">
    <property type="protein sequence ID" value="GMH82595.1"/>
    <property type="molecule type" value="Genomic_DNA"/>
</dbReference>
<proteinExistence type="predicted"/>
<sequence>MMRFLLGIKILAVCFISLISQPSAFNLRIASRTRAATLTKFTSSSSTTSSFGLRHPRRVYNPSFNRPELSTSLSSFGGPPGLPPSGGGPNGNNDQIVSSLVSISLFGLFFFSPIGKIFFSVTNGLFILAFSIPLLAFAAFSVYNTFFLVKDSCPSCGAAAVAPRSSGDGTSATSFCLSCGSTIRATRDNKGLELCNPTPDFDRESESSNPFADIFGSERAARSTTADKGDSASVKRSNTVIDVDVEIKPADDDE</sequence>
<comment type="caution">
    <text evidence="4">The sequence shown here is derived from an EMBL/GenBank/DDBJ whole genome shotgun (WGS) entry which is preliminary data.</text>
</comment>
<organism evidence="4 5">
    <name type="scientific">Triparma verrucosa</name>
    <dbReference type="NCBI Taxonomy" id="1606542"/>
    <lineage>
        <taxon>Eukaryota</taxon>
        <taxon>Sar</taxon>
        <taxon>Stramenopiles</taxon>
        <taxon>Ochrophyta</taxon>
        <taxon>Bolidophyceae</taxon>
        <taxon>Parmales</taxon>
        <taxon>Triparmaceae</taxon>
        <taxon>Triparma</taxon>
    </lineage>
</organism>
<name>A0A9W7ELW2_9STRA</name>
<reference evidence="5" key="1">
    <citation type="journal article" date="2023" name="Commun. Biol.">
        <title>Genome analysis of Parmales, the sister group of diatoms, reveals the evolutionary specialization of diatoms from phago-mixotrophs to photoautotrophs.</title>
        <authorList>
            <person name="Ban H."/>
            <person name="Sato S."/>
            <person name="Yoshikawa S."/>
            <person name="Yamada K."/>
            <person name="Nakamura Y."/>
            <person name="Ichinomiya M."/>
            <person name="Sato N."/>
            <person name="Blanc-Mathieu R."/>
            <person name="Endo H."/>
            <person name="Kuwata A."/>
            <person name="Ogata H."/>
        </authorList>
    </citation>
    <scope>NUCLEOTIDE SEQUENCE [LARGE SCALE GENOMIC DNA]</scope>
    <source>
        <strain evidence="5">NIES 3699</strain>
    </source>
</reference>
<keyword evidence="2" id="KW-0812">Transmembrane</keyword>
<gene>
    <name evidence="4" type="ORF">TrVE_jg5087</name>
</gene>
<keyword evidence="5" id="KW-1185">Reference proteome</keyword>
<evidence type="ECO:0000313" key="5">
    <source>
        <dbReference type="Proteomes" id="UP001165160"/>
    </source>
</evidence>
<keyword evidence="2" id="KW-0472">Membrane</keyword>
<evidence type="ECO:0000313" key="4">
    <source>
        <dbReference type="EMBL" id="GMH82595.1"/>
    </source>
</evidence>
<evidence type="ECO:0000256" key="1">
    <source>
        <dbReference type="SAM" id="MobiDB-lite"/>
    </source>
</evidence>
<evidence type="ECO:0000256" key="2">
    <source>
        <dbReference type="SAM" id="Phobius"/>
    </source>
</evidence>
<feature type="chain" id="PRO_5040767805" evidence="3">
    <location>
        <begin position="21"/>
        <end position="254"/>
    </location>
</feature>
<protein>
    <submittedName>
        <fullName evidence="4">Uncharacterized protein</fullName>
    </submittedName>
</protein>
<evidence type="ECO:0000256" key="3">
    <source>
        <dbReference type="SAM" id="SignalP"/>
    </source>
</evidence>
<accession>A0A9W7ELW2</accession>
<keyword evidence="2" id="KW-1133">Transmembrane helix</keyword>
<dbReference type="AlphaFoldDB" id="A0A9W7ELW2"/>